<evidence type="ECO:0000256" key="7">
    <source>
        <dbReference type="ARBA" id="ARBA00022968"/>
    </source>
</evidence>
<gene>
    <name evidence="15" type="ORF">OXX778_LOCUS6126</name>
</gene>
<dbReference type="FunFam" id="3.40.50.11660:FF:000002">
    <property type="entry name" value="Alpha-(1,3)-fucosyltransferase"/>
    <property type="match status" value="1"/>
</dbReference>
<evidence type="ECO:0000256" key="2">
    <source>
        <dbReference type="ARBA" id="ARBA00004922"/>
    </source>
</evidence>
<evidence type="ECO:0000256" key="1">
    <source>
        <dbReference type="ARBA" id="ARBA00004323"/>
    </source>
</evidence>
<evidence type="ECO:0000313" key="15">
    <source>
        <dbReference type="EMBL" id="CAF0794199.1"/>
    </source>
</evidence>
<name>A0A813S4Z7_9BILA</name>
<dbReference type="GO" id="GO:0000139">
    <property type="term" value="C:Golgi membrane"/>
    <property type="evidence" value="ECO:0007669"/>
    <property type="project" value="UniProtKB-SubCell"/>
</dbReference>
<comment type="subcellular location">
    <subcellularLocation>
        <location evidence="1">Golgi apparatus membrane</location>
        <topology evidence="1">Single-pass type II membrane protein</topology>
    </subcellularLocation>
    <subcellularLocation>
        <location evidence="12">Golgi apparatus</location>
        <location evidence="12">Golgi stack membrane</location>
        <topology evidence="12">Single-pass type II membrane protein</topology>
    </subcellularLocation>
</comment>
<feature type="transmembrane region" description="Helical" evidence="12">
    <location>
        <begin position="7"/>
        <end position="25"/>
    </location>
</feature>
<dbReference type="Pfam" id="PF17039">
    <property type="entry name" value="Glyco_tran_10_N"/>
    <property type="match status" value="1"/>
</dbReference>
<dbReference type="InterPro" id="IPR001503">
    <property type="entry name" value="Glyco_trans_10"/>
</dbReference>
<evidence type="ECO:0000259" key="14">
    <source>
        <dbReference type="Pfam" id="PF17039"/>
    </source>
</evidence>
<dbReference type="UniPathway" id="UPA00378"/>
<dbReference type="Proteomes" id="UP000663879">
    <property type="component" value="Unassembled WGS sequence"/>
</dbReference>
<sequence>MIKKLKILGFVVALSFIYILNYATLKTSISKCLPLIKNSEQFYAEINGQKYPKIIPSFFNASINFDCLNSNLNKPKLILLWNEYGPWVDWKYGLGKYEPFQKRKCPVYNCEITKDKTRLDESDLVLVHMRGDYSKLPLKRSYKTRMVFLITESPIHSKEFHPHLNGLFNQTATFNLDSDYSPFYYSNIGFKWELNEQFDETRNYLEGKTKLAAILATNCHAHSKRIEYIQEMQKYSNQIDILGGCGKSCNISGENRFLSKLCREKISKEYKFLLAFENSMCKDYITEKLFDTLVFDIVPVVLGYGPYDQFIPRSAYINALDFKSPQHLVEYLIYLEKNSTAYNEYFKWKKYIKKTDNEYKQFCDMCIKLNLENFYGIQKSQVNDLETFWGYKKNCLTPQIENGIFNFIPINYTHKCTIC</sequence>
<evidence type="ECO:0000256" key="3">
    <source>
        <dbReference type="ARBA" id="ARBA00008919"/>
    </source>
</evidence>
<evidence type="ECO:0000256" key="8">
    <source>
        <dbReference type="ARBA" id="ARBA00022989"/>
    </source>
</evidence>
<evidence type="ECO:0000256" key="9">
    <source>
        <dbReference type="ARBA" id="ARBA00023034"/>
    </source>
</evidence>
<evidence type="ECO:0000256" key="10">
    <source>
        <dbReference type="ARBA" id="ARBA00023136"/>
    </source>
</evidence>
<dbReference type="PANTHER" id="PTHR48438">
    <property type="entry name" value="ALPHA-(1,3)-FUCOSYLTRANSFERASE C-RELATED"/>
    <property type="match status" value="1"/>
</dbReference>
<dbReference type="InterPro" id="IPR038577">
    <property type="entry name" value="GT10-like_C_sf"/>
</dbReference>
<comment type="similarity">
    <text evidence="3 12">Belongs to the glycosyltransferase 10 family.</text>
</comment>
<keyword evidence="6 12" id="KW-0812">Transmembrane</keyword>
<dbReference type="GO" id="GO:0008417">
    <property type="term" value="F:fucosyltransferase activity"/>
    <property type="evidence" value="ECO:0007669"/>
    <property type="project" value="InterPro"/>
</dbReference>
<evidence type="ECO:0000256" key="12">
    <source>
        <dbReference type="RuleBase" id="RU003832"/>
    </source>
</evidence>
<reference evidence="15" key="1">
    <citation type="submission" date="2021-02" db="EMBL/GenBank/DDBJ databases">
        <authorList>
            <person name="Nowell W R."/>
        </authorList>
    </citation>
    <scope>NUCLEOTIDE SEQUENCE</scope>
    <source>
        <strain evidence="15">Ploen Becks lab</strain>
    </source>
</reference>
<protein>
    <recommendedName>
        <fullName evidence="12">Fucosyltransferase</fullName>
        <ecNumber evidence="12">2.4.1.-</ecNumber>
    </recommendedName>
</protein>
<dbReference type="OrthoDB" id="427096at2759"/>
<accession>A0A813S4Z7</accession>
<dbReference type="EMBL" id="CAJNOC010000707">
    <property type="protein sequence ID" value="CAF0794199.1"/>
    <property type="molecule type" value="Genomic_DNA"/>
</dbReference>
<dbReference type="EC" id="2.4.1.-" evidence="12"/>
<evidence type="ECO:0000313" key="16">
    <source>
        <dbReference type="Proteomes" id="UP000663879"/>
    </source>
</evidence>
<proteinExistence type="inferred from homology"/>
<feature type="domain" description="Fucosyltransferase C-terminal" evidence="13">
    <location>
        <begin position="206"/>
        <end position="374"/>
    </location>
</feature>
<organism evidence="15 16">
    <name type="scientific">Brachionus calyciflorus</name>
    <dbReference type="NCBI Taxonomy" id="104777"/>
    <lineage>
        <taxon>Eukaryota</taxon>
        <taxon>Metazoa</taxon>
        <taxon>Spiralia</taxon>
        <taxon>Gnathifera</taxon>
        <taxon>Rotifera</taxon>
        <taxon>Eurotatoria</taxon>
        <taxon>Monogononta</taxon>
        <taxon>Pseudotrocha</taxon>
        <taxon>Ploima</taxon>
        <taxon>Brachionidae</taxon>
        <taxon>Brachionus</taxon>
    </lineage>
</organism>
<comment type="pathway">
    <text evidence="2">Protein modification; protein glycosylation.</text>
</comment>
<keyword evidence="10 12" id="KW-0472">Membrane</keyword>
<evidence type="ECO:0000256" key="11">
    <source>
        <dbReference type="ARBA" id="ARBA00023180"/>
    </source>
</evidence>
<evidence type="ECO:0000256" key="5">
    <source>
        <dbReference type="ARBA" id="ARBA00022679"/>
    </source>
</evidence>
<keyword evidence="7" id="KW-0735">Signal-anchor</keyword>
<dbReference type="PANTHER" id="PTHR48438:SF1">
    <property type="entry name" value="ALPHA-(1,3)-FUCOSYLTRANSFERASE C-RELATED"/>
    <property type="match status" value="1"/>
</dbReference>
<evidence type="ECO:0000256" key="4">
    <source>
        <dbReference type="ARBA" id="ARBA00022676"/>
    </source>
</evidence>
<keyword evidence="9 12" id="KW-0333">Golgi apparatus</keyword>
<keyword evidence="8 12" id="KW-1133">Transmembrane helix</keyword>
<keyword evidence="11" id="KW-0325">Glycoprotein</keyword>
<keyword evidence="4 12" id="KW-0328">Glycosyltransferase</keyword>
<dbReference type="GO" id="GO:0032580">
    <property type="term" value="C:Golgi cisterna membrane"/>
    <property type="evidence" value="ECO:0007669"/>
    <property type="project" value="UniProtKB-SubCell"/>
</dbReference>
<evidence type="ECO:0000259" key="13">
    <source>
        <dbReference type="Pfam" id="PF00852"/>
    </source>
</evidence>
<evidence type="ECO:0000256" key="6">
    <source>
        <dbReference type="ARBA" id="ARBA00022692"/>
    </source>
</evidence>
<dbReference type="Gene3D" id="3.40.50.11660">
    <property type="entry name" value="Glycosyl transferase family 10, C-terminal domain"/>
    <property type="match status" value="1"/>
</dbReference>
<dbReference type="SUPFAM" id="SSF53756">
    <property type="entry name" value="UDP-Glycosyltransferase/glycogen phosphorylase"/>
    <property type="match status" value="1"/>
</dbReference>
<keyword evidence="5 12" id="KW-0808">Transferase</keyword>
<dbReference type="InterPro" id="IPR031481">
    <property type="entry name" value="Glyco_tran_10_N"/>
</dbReference>
<dbReference type="Pfam" id="PF00852">
    <property type="entry name" value="Glyco_transf_10"/>
    <property type="match status" value="1"/>
</dbReference>
<comment type="caution">
    <text evidence="15">The sequence shown here is derived from an EMBL/GenBank/DDBJ whole genome shotgun (WGS) entry which is preliminary data.</text>
</comment>
<feature type="domain" description="Fucosyltransferase N-terminal" evidence="14">
    <location>
        <begin position="74"/>
        <end position="180"/>
    </location>
</feature>
<dbReference type="InterPro" id="IPR055270">
    <property type="entry name" value="Glyco_tran_10_C"/>
</dbReference>
<keyword evidence="16" id="KW-1185">Reference proteome</keyword>
<dbReference type="AlphaFoldDB" id="A0A813S4Z7"/>